<dbReference type="EMBL" id="UINC01038866">
    <property type="protein sequence ID" value="SVB36497.1"/>
    <property type="molecule type" value="Genomic_DNA"/>
</dbReference>
<accession>A0A382DFU9</accession>
<reference evidence="1" key="1">
    <citation type="submission" date="2018-05" db="EMBL/GenBank/DDBJ databases">
        <authorList>
            <person name="Lanie J.A."/>
            <person name="Ng W.-L."/>
            <person name="Kazmierczak K.M."/>
            <person name="Andrzejewski T.M."/>
            <person name="Davidsen T.M."/>
            <person name="Wayne K.J."/>
            <person name="Tettelin H."/>
            <person name="Glass J.I."/>
            <person name="Rusch D."/>
            <person name="Podicherti R."/>
            <person name="Tsui H.-C.T."/>
            <person name="Winkler M.E."/>
        </authorList>
    </citation>
    <scope>NUCLEOTIDE SEQUENCE</scope>
</reference>
<name>A0A382DFU9_9ZZZZ</name>
<sequence length="27" mass="3113">MPPLSIYQQIVKFLLLIPLKNEADLQS</sequence>
<gene>
    <name evidence="1" type="ORF">METZ01_LOCUS189351</name>
</gene>
<dbReference type="AlphaFoldDB" id="A0A382DFU9"/>
<evidence type="ECO:0000313" key="1">
    <source>
        <dbReference type="EMBL" id="SVB36497.1"/>
    </source>
</evidence>
<organism evidence="1">
    <name type="scientific">marine metagenome</name>
    <dbReference type="NCBI Taxonomy" id="408172"/>
    <lineage>
        <taxon>unclassified sequences</taxon>
        <taxon>metagenomes</taxon>
        <taxon>ecological metagenomes</taxon>
    </lineage>
</organism>
<protein>
    <submittedName>
        <fullName evidence="1">Uncharacterized protein</fullName>
    </submittedName>
</protein>
<proteinExistence type="predicted"/>